<keyword evidence="1" id="KW-0472">Membrane</keyword>
<dbReference type="RefSeq" id="WP_167053608.1">
    <property type="nucleotide sequence ID" value="NZ_JAAOZR010000006.1"/>
</dbReference>
<dbReference type="Proteomes" id="UP001519344">
    <property type="component" value="Unassembled WGS sequence"/>
</dbReference>
<keyword evidence="1" id="KW-0812">Transmembrane</keyword>
<keyword evidence="1" id="KW-1133">Transmembrane helix</keyword>
<feature type="transmembrane region" description="Helical" evidence="1">
    <location>
        <begin position="111"/>
        <end position="133"/>
    </location>
</feature>
<organism evidence="2 3">
    <name type="scientific">Paenibacillus aceris</name>
    <dbReference type="NCBI Taxonomy" id="869555"/>
    <lineage>
        <taxon>Bacteria</taxon>
        <taxon>Bacillati</taxon>
        <taxon>Bacillota</taxon>
        <taxon>Bacilli</taxon>
        <taxon>Bacillales</taxon>
        <taxon>Paenibacillaceae</taxon>
        <taxon>Paenibacillus</taxon>
    </lineage>
</organism>
<accession>A0ABS4HTY0</accession>
<gene>
    <name evidence="2" type="ORF">J2Z65_001275</name>
</gene>
<feature type="transmembrane region" description="Helical" evidence="1">
    <location>
        <begin position="50"/>
        <end position="73"/>
    </location>
</feature>
<sequence>MVEQKSERKFHFLGVLLGVAVDNLGTLMSTALFGSLYFGNSPVNEQDLNAFYSNAGLLFLFLVIGLFWSFLGGYVAARVAKRAEYFNAACIGVIGAAIGFDSMISNNGIPLWYELIGFLAIVPVSLLGGYLALKRKKAPLK</sequence>
<feature type="transmembrane region" description="Helical" evidence="1">
    <location>
        <begin position="85"/>
        <end position="105"/>
    </location>
</feature>
<dbReference type="EMBL" id="JAGGKV010000002">
    <property type="protein sequence ID" value="MBP1962077.1"/>
    <property type="molecule type" value="Genomic_DNA"/>
</dbReference>
<protein>
    <submittedName>
        <fullName evidence="2">Membrane protein</fullName>
    </submittedName>
</protein>
<evidence type="ECO:0000256" key="1">
    <source>
        <dbReference type="SAM" id="Phobius"/>
    </source>
</evidence>
<proteinExistence type="predicted"/>
<evidence type="ECO:0000313" key="2">
    <source>
        <dbReference type="EMBL" id="MBP1962077.1"/>
    </source>
</evidence>
<name>A0ABS4HTY0_9BACL</name>
<reference evidence="2 3" key="1">
    <citation type="submission" date="2021-03" db="EMBL/GenBank/DDBJ databases">
        <title>Genomic Encyclopedia of Type Strains, Phase IV (KMG-IV): sequencing the most valuable type-strain genomes for metagenomic binning, comparative biology and taxonomic classification.</title>
        <authorList>
            <person name="Goeker M."/>
        </authorList>
    </citation>
    <scope>NUCLEOTIDE SEQUENCE [LARGE SCALE GENOMIC DNA]</scope>
    <source>
        <strain evidence="2 3">DSM 24950</strain>
    </source>
</reference>
<keyword evidence="3" id="KW-1185">Reference proteome</keyword>
<feature type="transmembrane region" description="Helical" evidence="1">
    <location>
        <begin position="12"/>
        <end position="38"/>
    </location>
</feature>
<comment type="caution">
    <text evidence="2">The sequence shown here is derived from an EMBL/GenBank/DDBJ whole genome shotgun (WGS) entry which is preliminary data.</text>
</comment>
<evidence type="ECO:0000313" key="3">
    <source>
        <dbReference type="Proteomes" id="UP001519344"/>
    </source>
</evidence>